<gene>
    <name evidence="2" type="ORF">KTH89_21535</name>
</gene>
<keyword evidence="3" id="KW-1185">Reference proteome</keyword>
<sequence>MAKVIYKQLEDLNYLDKHLLKALHNTGDTLIIQGKEYQVRIDGSEILNPNHEVDLNYQIVENENGYLLAVNDGRSLPGPIYLHFYNDQEIQLTDYNGYIYIEENDQYERMKMVNQESGEIIIDEGGSYLFSQKNMAKSTVPGVIFAGLGGVAAMLLVACLLIKKRYWFW</sequence>
<comment type="caution">
    <text evidence="2">The sequence shown here is derived from an EMBL/GenBank/DDBJ whole genome shotgun (WGS) entry which is preliminary data.</text>
</comment>
<keyword evidence="1" id="KW-1133">Transmembrane helix</keyword>
<dbReference type="Proteomes" id="UP000712157">
    <property type="component" value="Unassembled WGS sequence"/>
</dbReference>
<protein>
    <submittedName>
        <fullName evidence="2">Uncharacterized protein</fullName>
    </submittedName>
</protein>
<keyword evidence="1" id="KW-0812">Transmembrane</keyword>
<proteinExistence type="predicted"/>
<evidence type="ECO:0000313" key="2">
    <source>
        <dbReference type="EMBL" id="MBU9739124.1"/>
    </source>
</evidence>
<keyword evidence="1" id="KW-0472">Membrane</keyword>
<accession>A0A949K2Q9</accession>
<dbReference type="AlphaFoldDB" id="A0A949K2Q9"/>
<evidence type="ECO:0000313" key="3">
    <source>
        <dbReference type="Proteomes" id="UP000712157"/>
    </source>
</evidence>
<evidence type="ECO:0000256" key="1">
    <source>
        <dbReference type="SAM" id="Phobius"/>
    </source>
</evidence>
<name>A0A949K2Q9_9FIRM</name>
<organism evidence="2 3">
    <name type="scientific">Diplocloster agilis</name>
    <dbReference type="NCBI Taxonomy" id="2850323"/>
    <lineage>
        <taxon>Bacteria</taxon>
        <taxon>Bacillati</taxon>
        <taxon>Bacillota</taxon>
        <taxon>Clostridia</taxon>
        <taxon>Lachnospirales</taxon>
        <taxon>Lachnospiraceae</taxon>
        <taxon>Diplocloster</taxon>
    </lineage>
</organism>
<reference evidence="2" key="1">
    <citation type="submission" date="2021-06" db="EMBL/GenBank/DDBJ databases">
        <title>Description of novel taxa of the family Lachnospiraceae.</title>
        <authorList>
            <person name="Chaplin A.V."/>
            <person name="Sokolova S.R."/>
            <person name="Pikina A.P."/>
            <person name="Korzhanova M."/>
            <person name="Belova V."/>
            <person name="Korostin D."/>
            <person name="Efimov B.A."/>
        </authorList>
    </citation>
    <scope>NUCLEOTIDE SEQUENCE</scope>
    <source>
        <strain evidence="2">ASD5720</strain>
    </source>
</reference>
<dbReference type="EMBL" id="JAHQCW010000050">
    <property type="protein sequence ID" value="MBU9739124.1"/>
    <property type="molecule type" value="Genomic_DNA"/>
</dbReference>
<feature type="transmembrane region" description="Helical" evidence="1">
    <location>
        <begin position="140"/>
        <end position="162"/>
    </location>
</feature>
<dbReference type="RefSeq" id="WP_158348640.1">
    <property type="nucleotide sequence ID" value="NZ_JAHQCW010000050.1"/>
</dbReference>